<dbReference type="AlphaFoldDB" id="A0A015JPD7"/>
<evidence type="ECO:0000313" key="8">
    <source>
        <dbReference type="EMBL" id="EXX69085.1"/>
    </source>
</evidence>
<evidence type="ECO:0000256" key="3">
    <source>
        <dbReference type="ARBA" id="ARBA00022723"/>
    </source>
</evidence>
<accession>A0A015JPD7</accession>
<evidence type="ECO:0000256" key="1">
    <source>
        <dbReference type="ARBA" id="ARBA00004170"/>
    </source>
</evidence>
<keyword evidence="9" id="KW-1185">Reference proteome</keyword>
<dbReference type="Proteomes" id="UP000022910">
    <property type="component" value="Unassembled WGS sequence"/>
</dbReference>
<comment type="caution">
    <text evidence="8">The sequence shown here is derived from an EMBL/GenBank/DDBJ whole genome shotgun (WGS) entry which is preliminary data.</text>
</comment>
<dbReference type="HOGENOM" id="CLU_1897307_0_0_1"/>
<feature type="domain" description="LITAF" evidence="7">
    <location>
        <begin position="50"/>
        <end position="129"/>
    </location>
</feature>
<comment type="subcellular location">
    <subcellularLocation>
        <location evidence="1">Membrane</location>
        <topology evidence="1">Peripheral membrane protein</topology>
    </subcellularLocation>
</comment>
<feature type="compositionally biased region" description="Polar residues" evidence="6">
    <location>
        <begin position="39"/>
        <end position="65"/>
    </location>
</feature>
<evidence type="ECO:0000256" key="2">
    <source>
        <dbReference type="ARBA" id="ARBA00005975"/>
    </source>
</evidence>
<organism evidence="8 9">
    <name type="scientific">Rhizophagus irregularis (strain DAOM 197198w)</name>
    <name type="common">Glomus intraradices</name>
    <dbReference type="NCBI Taxonomy" id="1432141"/>
    <lineage>
        <taxon>Eukaryota</taxon>
        <taxon>Fungi</taxon>
        <taxon>Fungi incertae sedis</taxon>
        <taxon>Mucoromycota</taxon>
        <taxon>Glomeromycotina</taxon>
        <taxon>Glomeromycetes</taxon>
        <taxon>Glomerales</taxon>
        <taxon>Glomeraceae</taxon>
        <taxon>Rhizophagus</taxon>
    </lineage>
</organism>
<dbReference type="PANTHER" id="PTHR23292:SF6">
    <property type="entry name" value="FI16602P1-RELATED"/>
    <property type="match status" value="1"/>
</dbReference>
<gene>
    <name evidence="8" type="ORF">RirG_099230</name>
</gene>
<proteinExistence type="inferred from homology"/>
<keyword evidence="4" id="KW-0862">Zinc</keyword>
<evidence type="ECO:0000256" key="4">
    <source>
        <dbReference type="ARBA" id="ARBA00022833"/>
    </source>
</evidence>
<name>A0A015JPD7_RHIIW</name>
<keyword evidence="3" id="KW-0479">Metal-binding</keyword>
<evidence type="ECO:0000313" key="9">
    <source>
        <dbReference type="Proteomes" id="UP000022910"/>
    </source>
</evidence>
<dbReference type="InterPro" id="IPR037519">
    <property type="entry name" value="LITAF_fam"/>
</dbReference>
<feature type="compositionally biased region" description="Low complexity" evidence="6">
    <location>
        <begin position="17"/>
        <end position="27"/>
    </location>
</feature>
<dbReference type="PANTHER" id="PTHR23292">
    <property type="entry name" value="LIPOPOLYSACCHARIDE-INDUCED TUMOR NECROSIS FACTOR-ALPHA FACTOR"/>
    <property type="match status" value="1"/>
</dbReference>
<evidence type="ECO:0000259" key="7">
    <source>
        <dbReference type="PROSITE" id="PS51837"/>
    </source>
</evidence>
<dbReference type="EMBL" id="JEMT01016983">
    <property type="protein sequence ID" value="EXX69085.1"/>
    <property type="molecule type" value="Genomic_DNA"/>
</dbReference>
<dbReference type="OrthoDB" id="5599753at2759"/>
<evidence type="ECO:0000256" key="6">
    <source>
        <dbReference type="SAM" id="MobiDB-lite"/>
    </source>
</evidence>
<dbReference type="SMART" id="SM00714">
    <property type="entry name" value="LITAF"/>
    <property type="match status" value="1"/>
</dbReference>
<protein>
    <recommendedName>
        <fullName evidence="7">LITAF domain-containing protein</fullName>
    </recommendedName>
</protein>
<feature type="region of interest" description="Disordered" evidence="6">
    <location>
        <begin position="1"/>
        <end position="65"/>
    </location>
</feature>
<reference evidence="8 9" key="1">
    <citation type="submission" date="2014-02" db="EMBL/GenBank/DDBJ databases">
        <title>Single nucleus genome sequencing reveals high similarity among nuclei of an endomycorrhizal fungus.</title>
        <authorList>
            <person name="Lin K."/>
            <person name="Geurts R."/>
            <person name="Zhang Z."/>
            <person name="Limpens E."/>
            <person name="Saunders D.G."/>
            <person name="Mu D."/>
            <person name="Pang E."/>
            <person name="Cao H."/>
            <person name="Cha H."/>
            <person name="Lin T."/>
            <person name="Zhou Q."/>
            <person name="Shang Y."/>
            <person name="Li Y."/>
            <person name="Ivanov S."/>
            <person name="Sharma T."/>
            <person name="Velzen R.V."/>
            <person name="Ruijter N.D."/>
            <person name="Aanen D.K."/>
            <person name="Win J."/>
            <person name="Kamoun S."/>
            <person name="Bisseling T."/>
            <person name="Huang S."/>
        </authorList>
    </citation>
    <scope>NUCLEOTIDE SEQUENCE [LARGE SCALE GENOMIC DNA]</scope>
    <source>
        <strain evidence="9">DAOM197198w</strain>
    </source>
</reference>
<comment type="similarity">
    <text evidence="2">Belongs to the CDIP1/LITAF family.</text>
</comment>
<evidence type="ECO:0000256" key="5">
    <source>
        <dbReference type="ARBA" id="ARBA00023136"/>
    </source>
</evidence>
<dbReference type="PROSITE" id="PS51837">
    <property type="entry name" value="LITAF"/>
    <property type="match status" value="1"/>
</dbReference>
<dbReference type="Pfam" id="PF10601">
    <property type="entry name" value="zf-LITAF-like"/>
    <property type="match status" value="1"/>
</dbReference>
<dbReference type="InterPro" id="IPR006629">
    <property type="entry name" value="LITAF"/>
</dbReference>
<keyword evidence="5" id="KW-0472">Membrane</keyword>
<sequence length="134" mass="14902">MTEDNNASFPEPPPPSTLTTNSTTSTNREVYDGGPNERTPLNQQPKPINNFQATGQNNPPGRDTPNWTKCPNCSQSDYSRIKYSSPPSCSCWCCLCNSIYCFIPICTGGSKDIIHTCPRCSYEIERYTRYGGIC</sequence>
<dbReference type="GO" id="GO:0008270">
    <property type="term" value="F:zinc ion binding"/>
    <property type="evidence" value="ECO:0007669"/>
    <property type="project" value="TreeGrafter"/>
</dbReference>
<dbReference type="GO" id="GO:0016020">
    <property type="term" value="C:membrane"/>
    <property type="evidence" value="ECO:0007669"/>
    <property type="project" value="UniProtKB-SubCell"/>
</dbReference>